<sequence>MIKRSALPSAEVTASPHVFAGFGIMCFGMFMAILDVQIVATSLPTIQKAVGIAPDDMSWVQTGYLIAEVVAIPLTGFLTRLLGMRWLFSGAILAFSLASLGCAASTGFTELIIWRVLQGFSGGTLIPAVFASVFLLFPVRLQGTATTIAGALAVLAPTVGPIAGGWITETYSWHWLFMINVGPGLIAAILGLAWLPREPADWRLLKQFDSSSLILLATGLATLEIALKQAPHDGWVSPLIITLLTWTALAGMILVRRTLSAERRLIDLTLLSDRNFAIGSVLSFILGIGLYGSVYLMPLFLAYVRGHSALAIGEIMLVTGIAQLVTAPVAVALERRFDARLLTAFGFTLLAVGLGLSAHQTINTDFQGMFWPQVFRGIAIMFCLLPPTRLALGHLPAERVPDASALFNLMRNLGGAIGLALIDTIIYGLAPAHGNAILAHLQTGDVATAIAIGIPPSMMTAGPAALGDPSVRALVAPLIDKAAFVETSNLAWASIATVSIVTLAVLPFIRSATAMSEEAPSIPARRHMSHEKA</sequence>
<dbReference type="OrthoDB" id="9812221at2"/>
<evidence type="ECO:0000313" key="8">
    <source>
        <dbReference type="EMBL" id="ARQ00302.1"/>
    </source>
</evidence>
<dbReference type="InterPro" id="IPR011701">
    <property type="entry name" value="MFS"/>
</dbReference>
<keyword evidence="6" id="KW-1133">Transmembrane helix</keyword>
<dbReference type="EMBL" id="CP021112">
    <property type="protein sequence ID" value="ARQ00302.1"/>
    <property type="molecule type" value="Genomic_DNA"/>
</dbReference>
<dbReference type="RefSeq" id="WP_086088698.1">
    <property type="nucleotide sequence ID" value="NZ_CP021112.1"/>
</dbReference>
<keyword evidence="7" id="KW-0472">Membrane</keyword>
<dbReference type="PANTHER" id="PTHR42718">
    <property type="entry name" value="MAJOR FACILITATOR SUPERFAMILY MULTIDRUG TRANSPORTER MFSC"/>
    <property type="match status" value="1"/>
</dbReference>
<dbReference type="NCBIfam" id="TIGR00711">
    <property type="entry name" value="efflux_EmrB"/>
    <property type="match status" value="1"/>
</dbReference>
<name>A0A1W6ZSF9_9HYPH</name>
<keyword evidence="9" id="KW-1185">Reference proteome</keyword>
<keyword evidence="3" id="KW-0813">Transport</keyword>
<evidence type="ECO:0000256" key="2">
    <source>
        <dbReference type="ARBA" id="ARBA00008537"/>
    </source>
</evidence>
<dbReference type="AlphaFoldDB" id="A0A1W6ZSF9"/>
<keyword evidence="4" id="KW-1003">Cell membrane</keyword>
<dbReference type="GO" id="GO:0005886">
    <property type="term" value="C:plasma membrane"/>
    <property type="evidence" value="ECO:0007669"/>
    <property type="project" value="UniProtKB-SubCell"/>
</dbReference>
<dbReference type="InterPro" id="IPR004638">
    <property type="entry name" value="EmrB-like"/>
</dbReference>
<dbReference type="CDD" id="cd17503">
    <property type="entry name" value="MFS_LmrB_MDR_like"/>
    <property type="match status" value="1"/>
</dbReference>
<dbReference type="STRING" id="1235591.CAK95_15390"/>
<protein>
    <submittedName>
        <fullName evidence="8">MFS transporter</fullName>
    </submittedName>
</protein>
<reference evidence="8 9" key="1">
    <citation type="submission" date="2017-05" db="EMBL/GenBank/DDBJ databases">
        <title>Full genome sequence of Pseudorhodoplanes sinuspersici.</title>
        <authorList>
            <person name="Dastgheib S.M.M."/>
            <person name="Shavandi M."/>
            <person name="Tirandaz H."/>
        </authorList>
    </citation>
    <scope>NUCLEOTIDE SEQUENCE [LARGE SCALE GENOMIC DNA]</scope>
    <source>
        <strain evidence="8 9">RIPI110</strain>
    </source>
</reference>
<dbReference type="GO" id="GO:0022857">
    <property type="term" value="F:transmembrane transporter activity"/>
    <property type="evidence" value="ECO:0007669"/>
    <property type="project" value="InterPro"/>
</dbReference>
<dbReference type="Proteomes" id="UP000194137">
    <property type="component" value="Chromosome"/>
</dbReference>
<evidence type="ECO:0000256" key="4">
    <source>
        <dbReference type="ARBA" id="ARBA00022475"/>
    </source>
</evidence>
<dbReference type="Gene3D" id="1.20.1250.20">
    <property type="entry name" value="MFS general substrate transporter like domains"/>
    <property type="match status" value="1"/>
</dbReference>
<dbReference type="KEGG" id="psin:CAK95_15390"/>
<evidence type="ECO:0000256" key="1">
    <source>
        <dbReference type="ARBA" id="ARBA00004651"/>
    </source>
</evidence>
<evidence type="ECO:0000256" key="6">
    <source>
        <dbReference type="ARBA" id="ARBA00022989"/>
    </source>
</evidence>
<proteinExistence type="inferred from homology"/>
<dbReference type="InterPro" id="IPR020846">
    <property type="entry name" value="MFS_dom"/>
</dbReference>
<evidence type="ECO:0000256" key="5">
    <source>
        <dbReference type="ARBA" id="ARBA00022692"/>
    </source>
</evidence>
<gene>
    <name evidence="8" type="ORF">CAK95_15390</name>
</gene>
<evidence type="ECO:0000256" key="7">
    <source>
        <dbReference type="ARBA" id="ARBA00023136"/>
    </source>
</evidence>
<dbReference type="Pfam" id="PF07690">
    <property type="entry name" value="MFS_1"/>
    <property type="match status" value="1"/>
</dbReference>
<dbReference type="PROSITE" id="PS50850">
    <property type="entry name" value="MFS"/>
    <property type="match status" value="1"/>
</dbReference>
<evidence type="ECO:0000313" key="9">
    <source>
        <dbReference type="Proteomes" id="UP000194137"/>
    </source>
</evidence>
<accession>A0A1W6ZSF9</accession>
<dbReference type="InterPro" id="IPR036259">
    <property type="entry name" value="MFS_trans_sf"/>
</dbReference>
<organism evidence="8 9">
    <name type="scientific">Pseudorhodoplanes sinuspersici</name>
    <dbReference type="NCBI Taxonomy" id="1235591"/>
    <lineage>
        <taxon>Bacteria</taxon>
        <taxon>Pseudomonadati</taxon>
        <taxon>Pseudomonadota</taxon>
        <taxon>Alphaproteobacteria</taxon>
        <taxon>Hyphomicrobiales</taxon>
        <taxon>Pseudorhodoplanes</taxon>
    </lineage>
</organism>
<comment type="subcellular location">
    <subcellularLocation>
        <location evidence="1">Cell membrane</location>
        <topology evidence="1">Multi-pass membrane protein</topology>
    </subcellularLocation>
</comment>
<comment type="similarity">
    <text evidence="2">Belongs to the major facilitator superfamily. EmrB family.</text>
</comment>
<dbReference type="SUPFAM" id="SSF103473">
    <property type="entry name" value="MFS general substrate transporter"/>
    <property type="match status" value="1"/>
</dbReference>
<dbReference type="PANTHER" id="PTHR42718:SF9">
    <property type="entry name" value="MAJOR FACILITATOR SUPERFAMILY MULTIDRUG TRANSPORTER MFSC"/>
    <property type="match status" value="1"/>
</dbReference>
<keyword evidence="5" id="KW-0812">Transmembrane</keyword>
<evidence type="ECO:0000256" key="3">
    <source>
        <dbReference type="ARBA" id="ARBA00022448"/>
    </source>
</evidence>